<evidence type="ECO:0000313" key="4">
    <source>
        <dbReference type="Proteomes" id="UP000183974"/>
    </source>
</evidence>
<evidence type="ECO:0000256" key="1">
    <source>
        <dbReference type="ARBA" id="ARBA00005686"/>
    </source>
</evidence>
<organism evidence="3 4">
    <name type="scientific">Roseovarius pacificus</name>
    <dbReference type="NCBI Taxonomy" id="337701"/>
    <lineage>
        <taxon>Bacteria</taxon>
        <taxon>Pseudomonadati</taxon>
        <taxon>Pseudomonadota</taxon>
        <taxon>Alphaproteobacteria</taxon>
        <taxon>Rhodobacterales</taxon>
        <taxon>Roseobacteraceae</taxon>
        <taxon>Roseovarius</taxon>
    </lineage>
</organism>
<dbReference type="RefSeq" id="WP_084729319.1">
    <property type="nucleotide sequence ID" value="NZ_BMLR01000014.1"/>
</dbReference>
<comment type="similarity">
    <text evidence="1 2">Belongs to the RTX toxin acyltransferase family.</text>
</comment>
<proteinExistence type="inferred from homology"/>
<keyword evidence="2" id="KW-0204">Cytolysis</keyword>
<keyword evidence="2 3" id="KW-0808">Transferase</keyword>
<dbReference type="GO" id="GO:0016746">
    <property type="term" value="F:acyltransferase activity"/>
    <property type="evidence" value="ECO:0007669"/>
    <property type="project" value="UniProtKB-UniRule"/>
</dbReference>
<keyword evidence="4" id="KW-1185">Reference proteome</keyword>
<dbReference type="EMBL" id="FRBR01000014">
    <property type="protein sequence ID" value="SHM34851.1"/>
    <property type="molecule type" value="Genomic_DNA"/>
</dbReference>
<keyword evidence="2" id="KW-0963">Cytoplasm</keyword>
<dbReference type="GO" id="GO:0009404">
    <property type="term" value="P:toxin metabolic process"/>
    <property type="evidence" value="ECO:0007669"/>
    <property type="project" value="UniProtKB-UniRule"/>
</dbReference>
<accession>A0A1M7I225</accession>
<dbReference type="InterPro" id="IPR003996">
    <property type="entry name" value="RTX_toxin-activating_protC_bac"/>
</dbReference>
<reference evidence="3 4" key="1">
    <citation type="submission" date="2016-11" db="EMBL/GenBank/DDBJ databases">
        <authorList>
            <person name="Jaros S."/>
            <person name="Januszkiewicz K."/>
            <person name="Wedrychowicz H."/>
        </authorList>
    </citation>
    <scope>NUCLEOTIDE SEQUENCE [LARGE SCALE GENOMIC DNA]</scope>
    <source>
        <strain evidence="3 4">DSM 29589</strain>
    </source>
</reference>
<name>A0A1M7I225_9RHOB</name>
<dbReference type="Proteomes" id="UP000183974">
    <property type="component" value="Unassembled WGS sequence"/>
</dbReference>
<dbReference type="STRING" id="337701.SAMN05444398_11466"/>
<evidence type="ECO:0000313" key="3">
    <source>
        <dbReference type="EMBL" id="SHM34851.1"/>
    </source>
</evidence>
<dbReference type="AlphaFoldDB" id="A0A1M7I225"/>
<sequence length="204" mass="23609">MTGKSDSEQFFRATMRHFAELRESGPLPSSSARPFPKDWFDLPEPFLADFGSLFYLAALTRYHRPRPLYDLFACFEPPLRLGQYKLFRSNGHPRAAITWAGLSPQAEYRFAVDHKPLGPEDWNSGTSHWLVDFIAPFGHLDQIVPLLTQNPDVLRLRTLWHNKPGTRYRIVEWSRASADDRIDIRSYGVGQFKRLLKEQPHGRA</sequence>
<evidence type="ECO:0000256" key="2">
    <source>
        <dbReference type="RuleBase" id="RU368102"/>
    </source>
</evidence>
<protein>
    <recommendedName>
        <fullName evidence="2">RTX toxin-activating lysine-acyltransferase</fullName>
        <ecNumber evidence="2">2.3.1.-</ecNumber>
    </recommendedName>
</protein>
<dbReference type="GO" id="GO:0031640">
    <property type="term" value="P:killing of cells of another organism"/>
    <property type="evidence" value="ECO:0007669"/>
    <property type="project" value="UniProtKB-KW"/>
</dbReference>
<dbReference type="GO" id="GO:0005737">
    <property type="term" value="C:cytoplasm"/>
    <property type="evidence" value="ECO:0007669"/>
    <property type="project" value="UniProtKB-SubCell"/>
</dbReference>
<dbReference type="OrthoDB" id="5431564at2"/>
<keyword evidence="2 3" id="KW-0012">Acyltransferase</keyword>
<dbReference type="Pfam" id="PF02794">
    <property type="entry name" value="HlyC"/>
    <property type="match status" value="1"/>
</dbReference>
<comment type="function">
    <text evidence="2">Involved in fatty acylation of protoxin at internal lysine residues, thereby converting it to the active toxin.</text>
</comment>
<dbReference type="EC" id="2.3.1.-" evidence="2"/>
<dbReference type="PRINTS" id="PR01489">
    <property type="entry name" value="RTXTOXINC"/>
</dbReference>
<gene>
    <name evidence="3" type="ORF">SAMN05444398_11466</name>
</gene>
<comment type="subcellular location">
    <subcellularLocation>
        <location evidence="2">Cytoplasm</location>
    </subcellularLocation>
</comment>